<evidence type="ECO:0000256" key="2">
    <source>
        <dbReference type="ARBA" id="ARBA00004609"/>
    </source>
</evidence>
<name>Q26808_9TRYP</name>
<evidence type="ECO:0000256" key="1">
    <source>
        <dbReference type="ARBA" id="ARBA00002523"/>
    </source>
</evidence>
<dbReference type="AlphaFoldDB" id="Q26808"/>
<evidence type="ECO:0000256" key="4">
    <source>
        <dbReference type="ARBA" id="ARBA00022622"/>
    </source>
</evidence>
<keyword evidence="9" id="KW-0732">Signal</keyword>
<evidence type="ECO:0000256" key="5">
    <source>
        <dbReference type="ARBA" id="ARBA00023136"/>
    </source>
</evidence>
<dbReference type="Gene3D" id="3.30.1680.40">
    <property type="match status" value="1"/>
</dbReference>
<dbReference type="Gene3D" id="1.10.470.10">
    <property type="entry name" value="Variant Surface Glycoprotein, subunit A, domain 2"/>
    <property type="match status" value="1"/>
</dbReference>
<dbReference type="GO" id="GO:0098552">
    <property type="term" value="C:side of membrane"/>
    <property type="evidence" value="ECO:0007669"/>
    <property type="project" value="UniProtKB-KW"/>
</dbReference>
<feature type="compositionally biased region" description="Basic and acidic residues" evidence="8">
    <location>
        <begin position="429"/>
        <end position="448"/>
    </location>
</feature>
<evidence type="ECO:0000256" key="3">
    <source>
        <dbReference type="ARBA" id="ARBA00022475"/>
    </source>
</evidence>
<dbReference type="EMBL" id="M83694">
    <property type="protein sequence ID" value="AAA30247.1"/>
    <property type="molecule type" value="mRNA"/>
</dbReference>
<dbReference type="GO" id="GO:0042783">
    <property type="term" value="P:symbiont-mediated evasion of host immune response"/>
    <property type="evidence" value="ECO:0007669"/>
    <property type="project" value="InterPro"/>
</dbReference>
<proteinExistence type="evidence at transcript level"/>
<dbReference type="Pfam" id="PF10659">
    <property type="entry name" value="Trypan_glycop_C"/>
    <property type="match status" value="1"/>
</dbReference>
<dbReference type="InterPro" id="IPR019609">
    <property type="entry name" value="Variant_surf_glycoprt_trypan_C"/>
</dbReference>
<dbReference type="SUPFAM" id="SSF58087">
    <property type="entry name" value="Variant surface glycoprotein (N-terminal domain)"/>
    <property type="match status" value="1"/>
</dbReference>
<feature type="domain" description="Trypanosome variant surface glycoprotein A-type N-terminal" evidence="10">
    <location>
        <begin position="16"/>
        <end position="382"/>
    </location>
</feature>
<reference evidence="12" key="1">
    <citation type="journal article" date="1982" name="Nature">
        <title>Cross-neutralization of two different trypanosome populations derived from a single organism.</title>
        <authorList>
            <person name="Barbet A.F."/>
            <person name="Davis W.C."/>
            <person name="McGuire T.C."/>
        </authorList>
    </citation>
    <scope>NUCLEOTIDE SEQUENCE</scope>
</reference>
<evidence type="ECO:0000256" key="8">
    <source>
        <dbReference type="SAM" id="MobiDB-lite"/>
    </source>
</evidence>
<protein>
    <submittedName>
        <fullName evidence="12">Surface glycoprotein</fullName>
    </submittedName>
</protein>
<comment type="function">
    <text evidence="1">VSG forms a coat on the surface of the parasite. The trypanosome evades the immune response of the host by expressing a series of antigenically distinct VSGs from an estimated 1000 VSG genes.</text>
</comment>
<evidence type="ECO:0000256" key="6">
    <source>
        <dbReference type="ARBA" id="ARBA00023180"/>
    </source>
</evidence>
<dbReference type="Pfam" id="PF00913">
    <property type="entry name" value="Trypan_glycop"/>
    <property type="match status" value="1"/>
</dbReference>
<sequence length="512" mass="54446">MTKSPTKLSQVALSYLLLIAAAPSHVQPASQSALDKGLWQGICKATAELNKVPGTMTHELTQILQKAKTMRRGELKAQIFGLRHAGTPSANKAAVMAAYFSRRYKQIIEALETQDIEKAIDAAAKAAYLQGRIDDPLHLLAAVDNTNNLCLSTTGATGNKPAKTPGKLGDVDCPLSAPSAKNKAAELSGITQAGFTMLKKDVSSGDAKQVASGTKKCNLLSSVNGQGFGQTEAAISTHHEILGGYITIKDTNTEIDVTAHNKAHTVESGKHESWTAAHAAIMVSPKHTTTPYINETGEIHSRSDMTKVLQAVYSAKPPISNTGLENKVIEIFQGKEAKKLQDYEDAVNQVTIPAGIAGLETDQTLAAVNDEDKLIAIRAFYEQQVGAAYGKMVATISEASNKQTATAPADCGKKLKKVDCKESDGCKWNSTDKSEGEFCKPKGEDEQKAQGAGTGDGAAGEQKKEDKCTGKKKDDCKDGCKWEGKECKDSSILATKKFALSVVSAAFVALLF</sequence>
<feature type="chain" id="PRO_5004203328" evidence="9">
    <location>
        <begin position="29"/>
        <end position="512"/>
    </location>
</feature>
<evidence type="ECO:0000256" key="9">
    <source>
        <dbReference type="SAM" id="SignalP"/>
    </source>
</evidence>
<gene>
    <name evidence="12" type="primary">VSG</name>
</gene>
<feature type="signal peptide" evidence="9">
    <location>
        <begin position="1"/>
        <end position="28"/>
    </location>
</feature>
<dbReference type="VEuPathDB" id="TriTrypDB:Tb427_000313300"/>
<reference evidence="12" key="3">
    <citation type="journal article" date="1992" name="Mol. Biochem. Parasitol.">
        <title>Surface epitope variation via mosaic gene formation is potential key to long-term survival of Trypanosoma brucei.</title>
        <authorList>
            <person name="Kamper S.M."/>
            <person name="Barbet A.F."/>
        </authorList>
    </citation>
    <scope>NUCLEOTIDE SEQUENCE</scope>
</reference>
<organism evidence="12">
    <name type="scientific">Trypanosoma brucei</name>
    <dbReference type="NCBI Taxonomy" id="5691"/>
    <lineage>
        <taxon>Eukaryota</taxon>
        <taxon>Discoba</taxon>
        <taxon>Euglenozoa</taxon>
        <taxon>Kinetoplastea</taxon>
        <taxon>Metakinetoplastina</taxon>
        <taxon>Trypanosomatida</taxon>
        <taxon>Trypanosomatidae</taxon>
        <taxon>Trypanosoma</taxon>
    </lineage>
</organism>
<keyword evidence="6" id="KW-0325">Glycoprotein</keyword>
<evidence type="ECO:0000256" key="7">
    <source>
        <dbReference type="ARBA" id="ARBA00023288"/>
    </source>
</evidence>
<keyword evidence="4" id="KW-0336">GPI-anchor</keyword>
<evidence type="ECO:0000259" key="10">
    <source>
        <dbReference type="Pfam" id="PF00913"/>
    </source>
</evidence>
<keyword evidence="3" id="KW-1003">Cell membrane</keyword>
<keyword evidence="5" id="KW-0472">Membrane</keyword>
<dbReference type="PIR" id="A45566">
    <property type="entry name" value="A45566"/>
</dbReference>
<evidence type="ECO:0000313" key="12">
    <source>
        <dbReference type="EMBL" id="AAA30247.1"/>
    </source>
</evidence>
<dbReference type="GO" id="GO:0005886">
    <property type="term" value="C:plasma membrane"/>
    <property type="evidence" value="ECO:0007669"/>
    <property type="project" value="UniProtKB-SubCell"/>
</dbReference>
<feature type="region of interest" description="Disordered" evidence="8">
    <location>
        <begin position="429"/>
        <end position="477"/>
    </location>
</feature>
<dbReference type="InterPro" id="IPR001812">
    <property type="entry name" value="Trypano_VSG_A_N_dom"/>
</dbReference>
<reference evidence="12" key="2">
    <citation type="journal article" date="1989" name="Mol. Biochem. Parasitol.">
        <title>Shared surface epitopes among trypanosomes of the same serodeme expressing different variable surface glycoprotein genes.</title>
        <authorList>
            <person name="Barbet A.F."/>
            <person name="Myler P.J."/>
            <person name="Williams R.O."/>
            <person name="McGuire T.C."/>
        </authorList>
    </citation>
    <scope>NUCLEOTIDE SEQUENCE</scope>
</reference>
<comment type="subcellular location">
    <subcellularLocation>
        <location evidence="2">Cell membrane</location>
        <topology evidence="2">Lipid-anchor</topology>
        <topology evidence="2">GPI-anchor</topology>
    </subcellularLocation>
</comment>
<evidence type="ECO:0000259" key="11">
    <source>
        <dbReference type="Pfam" id="PF10659"/>
    </source>
</evidence>
<keyword evidence="7" id="KW-0449">Lipoprotein</keyword>
<accession>Q26813</accession>
<dbReference type="Gene3D" id="3.90.150.10">
    <property type="entry name" value="Variant Surface Glycoprotein, subunit A domain 1"/>
    <property type="match status" value="1"/>
</dbReference>
<accession>Q26808</accession>
<feature type="compositionally biased region" description="Basic and acidic residues" evidence="8">
    <location>
        <begin position="461"/>
        <end position="477"/>
    </location>
</feature>
<feature type="domain" description="Trypanosome variant surface glycoprotein C-terminal" evidence="11">
    <location>
        <begin position="411"/>
        <end position="511"/>
    </location>
</feature>